<dbReference type="PANTHER" id="PTHR44227:SF3">
    <property type="entry name" value="PROTEIN O-MANNOSYL-TRANSFERASE TMTC4"/>
    <property type="match status" value="1"/>
</dbReference>
<gene>
    <name evidence="5" type="ORF">Pcinc_026093</name>
</gene>
<feature type="transmembrane region" description="Helical" evidence="4">
    <location>
        <begin position="174"/>
        <end position="195"/>
    </location>
</feature>
<keyword evidence="4" id="KW-1133">Transmembrane helix</keyword>
<keyword evidence="4" id="KW-0812">Transmembrane</keyword>
<sequence>MEERREKVRGGREVEGEGKKNRREIKWKEGRERGSREREGNERREIGKKGREKEKGSRAVLGNIDVVGCRCWCEVWTHDFWGSPLSRTGSHGSWRPLTTLSFRLNVVVARALSSPDDDPEKNNEGGTWPPSSSSPTVLPSLTPSSIHHTPFTASSFHAVNVILHASVTAAYVGVLRGIGVGTWVCLGAGILFAIHPVHVEAVAGVVGRAELLSALAFCLALTAYTRYLRGRGVLWGAAAGGRRGGVLCSGGCGGGGVTCSGGRGGGVTCSGGRSTGVWCSGGRGSGVWCSGGRGGGVTCSGGRGGVWCSGGRSGVWCSRGRGGSSGVWCSGGRGGSGVLCSGSSECNHGSMVCLQEYHHHNTSLPSSIYSFCCSDGVCGDKDVWGWKVPSWAWLGLSVVGAGVGMACKEQGVTALGVALLLHTAAVVITTPTNKVRESGNVCRN</sequence>
<evidence type="ECO:0000256" key="1">
    <source>
        <dbReference type="ARBA" id="ARBA00022737"/>
    </source>
</evidence>
<evidence type="ECO:0000313" key="6">
    <source>
        <dbReference type="Proteomes" id="UP001286313"/>
    </source>
</evidence>
<proteinExistence type="predicted"/>
<feature type="region of interest" description="Disordered" evidence="3">
    <location>
        <begin position="1"/>
        <end position="56"/>
    </location>
</feature>
<dbReference type="Proteomes" id="UP001286313">
    <property type="component" value="Unassembled WGS sequence"/>
</dbReference>
<keyword evidence="2" id="KW-0802">TPR repeat</keyword>
<dbReference type="GO" id="GO:0000030">
    <property type="term" value="F:mannosyltransferase activity"/>
    <property type="evidence" value="ECO:0007669"/>
    <property type="project" value="TreeGrafter"/>
</dbReference>
<dbReference type="PANTHER" id="PTHR44227">
    <property type="match status" value="1"/>
</dbReference>
<keyword evidence="6" id="KW-1185">Reference proteome</keyword>
<feature type="region of interest" description="Disordered" evidence="3">
    <location>
        <begin position="113"/>
        <end position="139"/>
    </location>
</feature>
<evidence type="ECO:0000256" key="2">
    <source>
        <dbReference type="ARBA" id="ARBA00022803"/>
    </source>
</evidence>
<organism evidence="5 6">
    <name type="scientific">Petrolisthes cinctipes</name>
    <name type="common">Flat porcelain crab</name>
    <dbReference type="NCBI Taxonomy" id="88211"/>
    <lineage>
        <taxon>Eukaryota</taxon>
        <taxon>Metazoa</taxon>
        <taxon>Ecdysozoa</taxon>
        <taxon>Arthropoda</taxon>
        <taxon>Crustacea</taxon>
        <taxon>Multicrustacea</taxon>
        <taxon>Malacostraca</taxon>
        <taxon>Eumalacostraca</taxon>
        <taxon>Eucarida</taxon>
        <taxon>Decapoda</taxon>
        <taxon>Pleocyemata</taxon>
        <taxon>Anomura</taxon>
        <taxon>Galatheoidea</taxon>
        <taxon>Porcellanidae</taxon>
        <taxon>Petrolisthes</taxon>
    </lineage>
</organism>
<evidence type="ECO:0000313" key="5">
    <source>
        <dbReference type="EMBL" id="KAK3868518.1"/>
    </source>
</evidence>
<dbReference type="GO" id="GO:0030968">
    <property type="term" value="P:endoplasmic reticulum unfolded protein response"/>
    <property type="evidence" value="ECO:0007669"/>
    <property type="project" value="TreeGrafter"/>
</dbReference>
<comment type="caution">
    <text evidence="5">The sequence shown here is derived from an EMBL/GenBank/DDBJ whole genome shotgun (WGS) entry which is preliminary data.</text>
</comment>
<protein>
    <submittedName>
        <fullName evidence="5">Uncharacterized protein</fullName>
    </submittedName>
</protein>
<dbReference type="EMBL" id="JAWQEG010002992">
    <property type="protein sequence ID" value="KAK3868518.1"/>
    <property type="molecule type" value="Genomic_DNA"/>
</dbReference>
<evidence type="ECO:0000256" key="3">
    <source>
        <dbReference type="SAM" id="MobiDB-lite"/>
    </source>
</evidence>
<evidence type="ECO:0000256" key="4">
    <source>
        <dbReference type="SAM" id="Phobius"/>
    </source>
</evidence>
<dbReference type="GO" id="GO:0005783">
    <property type="term" value="C:endoplasmic reticulum"/>
    <property type="evidence" value="ECO:0007669"/>
    <property type="project" value="TreeGrafter"/>
</dbReference>
<feature type="transmembrane region" description="Helical" evidence="4">
    <location>
        <begin position="201"/>
        <end position="224"/>
    </location>
</feature>
<keyword evidence="1" id="KW-0677">Repeat</keyword>
<dbReference type="GO" id="GO:0035269">
    <property type="term" value="P:protein O-linked glycosylation via mannose"/>
    <property type="evidence" value="ECO:0007669"/>
    <property type="project" value="TreeGrafter"/>
</dbReference>
<keyword evidence="4" id="KW-0472">Membrane</keyword>
<reference evidence="5" key="1">
    <citation type="submission" date="2023-10" db="EMBL/GenBank/DDBJ databases">
        <title>Genome assemblies of two species of porcelain crab, Petrolisthes cinctipes and Petrolisthes manimaculis (Anomura: Porcellanidae).</title>
        <authorList>
            <person name="Angst P."/>
        </authorList>
    </citation>
    <scope>NUCLEOTIDE SEQUENCE</scope>
    <source>
        <strain evidence="5">PB745_01</strain>
        <tissue evidence="5">Gill</tissue>
    </source>
</reference>
<feature type="compositionally biased region" description="Low complexity" evidence="3">
    <location>
        <begin position="129"/>
        <end position="139"/>
    </location>
</feature>
<accession>A0AAE1F987</accession>
<dbReference type="AlphaFoldDB" id="A0AAE1F987"/>
<name>A0AAE1F987_PETCI</name>
<dbReference type="InterPro" id="IPR052346">
    <property type="entry name" value="O-mannosyl-transferase_TMTC"/>
</dbReference>